<feature type="compositionally biased region" description="Low complexity" evidence="1">
    <location>
        <begin position="36"/>
        <end position="50"/>
    </location>
</feature>
<feature type="compositionally biased region" description="Basic and acidic residues" evidence="1">
    <location>
        <begin position="1"/>
        <end position="29"/>
    </location>
</feature>
<dbReference type="Proteomes" id="UP000887577">
    <property type="component" value="Unplaced"/>
</dbReference>
<evidence type="ECO:0000256" key="1">
    <source>
        <dbReference type="SAM" id="MobiDB-lite"/>
    </source>
</evidence>
<dbReference type="AlphaFoldDB" id="A0A914Z4H3"/>
<dbReference type="Gene3D" id="1.25.40.710">
    <property type="match status" value="1"/>
</dbReference>
<evidence type="ECO:0000313" key="2">
    <source>
        <dbReference type="Proteomes" id="UP000887577"/>
    </source>
</evidence>
<organism evidence="2 3">
    <name type="scientific">Panagrolaimus superbus</name>
    <dbReference type="NCBI Taxonomy" id="310955"/>
    <lineage>
        <taxon>Eukaryota</taxon>
        <taxon>Metazoa</taxon>
        <taxon>Ecdysozoa</taxon>
        <taxon>Nematoda</taxon>
        <taxon>Chromadorea</taxon>
        <taxon>Rhabditida</taxon>
        <taxon>Tylenchina</taxon>
        <taxon>Panagrolaimomorpha</taxon>
        <taxon>Panagrolaimoidea</taxon>
        <taxon>Panagrolaimidae</taxon>
        <taxon>Panagrolaimus</taxon>
    </lineage>
</organism>
<feature type="region of interest" description="Disordered" evidence="1">
    <location>
        <begin position="1"/>
        <end position="72"/>
    </location>
</feature>
<proteinExistence type="predicted"/>
<evidence type="ECO:0000313" key="3">
    <source>
        <dbReference type="WBParaSite" id="PSU_v2.g7253.t1"/>
    </source>
</evidence>
<accession>A0A914Z4H3</accession>
<protein>
    <submittedName>
        <fullName evidence="3">Uncharacterized protein</fullName>
    </submittedName>
</protein>
<name>A0A914Z4H3_9BILA</name>
<dbReference type="InterPro" id="IPR046939">
    <property type="entry name" value="TPPII_C_sf"/>
</dbReference>
<reference evidence="3" key="1">
    <citation type="submission" date="2022-11" db="UniProtKB">
        <authorList>
            <consortium name="WormBaseParasite"/>
        </authorList>
    </citation>
    <scope>IDENTIFICATION</scope>
</reference>
<dbReference type="WBParaSite" id="PSU_v2.g7253.t1">
    <property type="protein sequence ID" value="PSU_v2.g7253.t1"/>
    <property type="gene ID" value="PSU_v2.g7253"/>
</dbReference>
<sequence length="148" mass="16844">METIEKTDNEKIDDEKNESEHSSSDESLIKVEPFVTNSKTKSNSTKSINDNNDKNEINNDNPISAKLEPPPSEVSIEEVEKVFRDYMLFADSTSENARIIQAKYAVAHERYGTALMQLKKIITDKTTTSDYLSTEKAIIEVRDRLIKI</sequence>
<keyword evidence="2" id="KW-1185">Reference proteome</keyword>